<protein>
    <recommendedName>
        <fullName evidence="4">DUF3179 domain-containing protein</fullName>
    </recommendedName>
</protein>
<dbReference type="Pfam" id="PF11376">
    <property type="entry name" value="DUF3179"/>
    <property type="match status" value="1"/>
</dbReference>
<dbReference type="OrthoDB" id="2731at2157"/>
<evidence type="ECO:0000256" key="1">
    <source>
        <dbReference type="SAM" id="MobiDB-lite"/>
    </source>
</evidence>
<dbReference type="PROSITE" id="PS51257">
    <property type="entry name" value="PROKAR_LIPOPROTEIN"/>
    <property type="match status" value="1"/>
</dbReference>
<dbReference type="Proteomes" id="UP000183894">
    <property type="component" value="Unassembled WGS sequence"/>
</dbReference>
<organism evidence="2 3">
    <name type="scientific">Haloferax larsenii</name>
    <dbReference type="NCBI Taxonomy" id="302484"/>
    <lineage>
        <taxon>Archaea</taxon>
        <taxon>Methanobacteriati</taxon>
        <taxon>Methanobacteriota</taxon>
        <taxon>Stenosarchaea group</taxon>
        <taxon>Halobacteria</taxon>
        <taxon>Halobacteriales</taxon>
        <taxon>Haloferacaceae</taxon>
        <taxon>Haloferax</taxon>
    </lineage>
</organism>
<dbReference type="EMBL" id="FOAD01000011">
    <property type="protein sequence ID" value="SEL91663.1"/>
    <property type="molecule type" value="Genomic_DNA"/>
</dbReference>
<evidence type="ECO:0000313" key="3">
    <source>
        <dbReference type="Proteomes" id="UP000183894"/>
    </source>
</evidence>
<proteinExistence type="predicted"/>
<dbReference type="RefSeq" id="WP_074796274.1">
    <property type="nucleotide sequence ID" value="NZ_FOAD01000011.1"/>
</dbReference>
<name>A0A1H7U3V3_HALLR</name>
<accession>A0A1H7U3V3</accession>
<reference evidence="2 3" key="1">
    <citation type="submission" date="2016-10" db="EMBL/GenBank/DDBJ databases">
        <authorList>
            <person name="de Groot N.N."/>
        </authorList>
    </citation>
    <scope>NUCLEOTIDE SEQUENCE [LARGE SCALE GENOMIC DNA]</scope>
    <source>
        <strain evidence="2 3">CDM_5</strain>
    </source>
</reference>
<gene>
    <name evidence="2" type="ORF">SAMN04488691_11157</name>
</gene>
<sequence length="393" mass="42139">MDRRDYLARLAGVAGIGLAGCVTLPGSRVTGDDLSPVGNATTSDTPSPRPDGQLPRRDEVTLPVSRSEMHAPLPRDHIPAIVDPVFGDDWDGLPLPDDSRAESTRLPGDAPVIGLTDGTRARAYPLRILDWHEVVNDTFGGPIAVTYCVLCGSSVVADRVVGGSTTTFGVSGYLWRSDLVLYDQATESLWSQLLATAINGPLTGTELTIRPSSLTTWGAWSAEHPETDVLLPPPRSNTVRGREATFDYFVPKYRRDSPPVIGFGTDSNGLHPRSLVLGVAHGDAARAYPFETVQRDGVVNDDVGGRPVVVTVAPGNTLVAYDRRVGGQPLRFSADGPRQLSAGATRWKRSTGAGVSGPQATRDLTRANDHPPMFWLGWSGFYPETSVYGEDTN</sequence>
<evidence type="ECO:0008006" key="4">
    <source>
        <dbReference type="Google" id="ProtNLM"/>
    </source>
</evidence>
<dbReference type="InterPro" id="IPR021516">
    <property type="entry name" value="DUF3179"/>
</dbReference>
<evidence type="ECO:0000313" key="2">
    <source>
        <dbReference type="EMBL" id="SEL91663.1"/>
    </source>
</evidence>
<dbReference type="AlphaFoldDB" id="A0A1H7U3V3"/>
<feature type="region of interest" description="Disordered" evidence="1">
    <location>
        <begin position="28"/>
        <end position="57"/>
    </location>
</feature>
<feature type="region of interest" description="Disordered" evidence="1">
    <location>
        <begin position="343"/>
        <end position="365"/>
    </location>
</feature>